<feature type="compositionally biased region" description="Low complexity" evidence="1">
    <location>
        <begin position="9"/>
        <end position="18"/>
    </location>
</feature>
<dbReference type="AlphaFoldDB" id="A0A0A9GLB1"/>
<name>A0A0A9GLB1_ARUDO</name>
<dbReference type="EMBL" id="GBRH01174555">
    <property type="protein sequence ID" value="JAE23341.1"/>
    <property type="molecule type" value="Transcribed_RNA"/>
</dbReference>
<organism evidence="2">
    <name type="scientific">Arundo donax</name>
    <name type="common">Giant reed</name>
    <name type="synonym">Donax arundinaceus</name>
    <dbReference type="NCBI Taxonomy" id="35708"/>
    <lineage>
        <taxon>Eukaryota</taxon>
        <taxon>Viridiplantae</taxon>
        <taxon>Streptophyta</taxon>
        <taxon>Embryophyta</taxon>
        <taxon>Tracheophyta</taxon>
        <taxon>Spermatophyta</taxon>
        <taxon>Magnoliopsida</taxon>
        <taxon>Liliopsida</taxon>
        <taxon>Poales</taxon>
        <taxon>Poaceae</taxon>
        <taxon>PACMAD clade</taxon>
        <taxon>Arundinoideae</taxon>
        <taxon>Arundineae</taxon>
        <taxon>Arundo</taxon>
    </lineage>
</organism>
<accession>A0A0A9GLB1</accession>
<feature type="region of interest" description="Disordered" evidence="1">
    <location>
        <begin position="1"/>
        <end position="23"/>
    </location>
</feature>
<evidence type="ECO:0000313" key="2">
    <source>
        <dbReference type="EMBL" id="JAE23341.1"/>
    </source>
</evidence>
<reference evidence="2" key="2">
    <citation type="journal article" date="2015" name="Data Brief">
        <title>Shoot transcriptome of the giant reed, Arundo donax.</title>
        <authorList>
            <person name="Barrero R.A."/>
            <person name="Guerrero F.D."/>
            <person name="Moolhuijzen P."/>
            <person name="Goolsby J.A."/>
            <person name="Tidwell J."/>
            <person name="Bellgard S.E."/>
            <person name="Bellgard M.I."/>
        </authorList>
    </citation>
    <scope>NUCLEOTIDE SEQUENCE</scope>
    <source>
        <tissue evidence="2">Shoot tissue taken approximately 20 cm above the soil surface</tissue>
    </source>
</reference>
<reference evidence="2" key="1">
    <citation type="submission" date="2014-09" db="EMBL/GenBank/DDBJ databases">
        <authorList>
            <person name="Magalhaes I.L.F."/>
            <person name="Oliveira U."/>
            <person name="Santos F.R."/>
            <person name="Vidigal T.H.D.A."/>
            <person name="Brescovit A.D."/>
            <person name="Santos A.J."/>
        </authorList>
    </citation>
    <scope>NUCLEOTIDE SEQUENCE</scope>
    <source>
        <tissue evidence="2">Shoot tissue taken approximately 20 cm above the soil surface</tissue>
    </source>
</reference>
<protein>
    <submittedName>
        <fullName evidence="2">Uncharacterized protein</fullName>
    </submittedName>
</protein>
<proteinExistence type="predicted"/>
<sequence>MASSRHWQAPAPASWPRSPRTDPAPLLALRACS</sequence>
<evidence type="ECO:0000256" key="1">
    <source>
        <dbReference type="SAM" id="MobiDB-lite"/>
    </source>
</evidence>